<dbReference type="Proteomes" id="UP000591131">
    <property type="component" value="Unassembled WGS sequence"/>
</dbReference>
<dbReference type="AlphaFoldDB" id="A0A7J6L1L6"/>
<evidence type="ECO:0000313" key="11">
    <source>
        <dbReference type="Proteomes" id="UP000591131"/>
    </source>
</evidence>
<sequence>ILPNRPDLKVVVMSATLEAEAFGKYFYNAPLLKVPGRTYPVEIFYSPESQKDYFEAAVQTVAYIHTEEPAGSGDILLFLTGEEEIENACKQLRTASMRTMREHGELLVVPLYSSLPPQQQQKIFLEAPPPRYEGGPPGRKVVVATNVAETSITIDGIVYVVDPGFSKQKVFNPRTRMESLLVSPISQASAQQRAGRAGRTRPGKCFRLYTETAYDDLQPSTFPEILRSNLSSVVLTLKKLGIDDLVHFDFMDPPAPETMMRALETLVYLGALDEEGELTEFGRKMADFPVEPQMAAVLLRSGRSQILKLSGAVLPYDARQSKKQPSDAPFHCTDEALTIIAMLSVPQCFLRPKEAQQEADAAKQKFVHMDGDHLTLMQALQVYDVRYDAYMAYKVQCGGVERAMSQWCWDNYINYRTMKSAENVRAQLKRLTDRAGLSAPSLPKNHPDFTNNVRKCMVSGFFMQVAHLLKAGVYLTTREHQTVMLHPSTVIHHKPEWVLYHELVLTAKNYVRTVMTIKGEWLLELAPAYYNLEELKDSETKRQLVRIKKGMEKKSGKH</sequence>
<protein>
    <recommendedName>
        <fullName evidence="1">RNA helicase</fullName>
        <ecNumber evidence="1">3.6.4.13</ecNumber>
    </recommendedName>
</protein>
<dbReference type="GO" id="GO:0003723">
    <property type="term" value="F:RNA binding"/>
    <property type="evidence" value="ECO:0007669"/>
    <property type="project" value="TreeGrafter"/>
</dbReference>
<dbReference type="InterPro" id="IPR001650">
    <property type="entry name" value="Helicase_C-like"/>
</dbReference>
<dbReference type="EMBL" id="JAAPAO010000909">
    <property type="protein sequence ID" value="KAF4652566.1"/>
    <property type="molecule type" value="Genomic_DNA"/>
</dbReference>
<dbReference type="OrthoDB" id="10253254at2759"/>
<comment type="catalytic activity">
    <reaction evidence="8">
        <text>ATP + H2O = ADP + phosphate + H(+)</text>
        <dbReference type="Rhea" id="RHEA:13065"/>
        <dbReference type="ChEBI" id="CHEBI:15377"/>
        <dbReference type="ChEBI" id="CHEBI:15378"/>
        <dbReference type="ChEBI" id="CHEBI:30616"/>
        <dbReference type="ChEBI" id="CHEBI:43474"/>
        <dbReference type="ChEBI" id="CHEBI:456216"/>
        <dbReference type="EC" id="3.6.4.13"/>
    </reaction>
</comment>
<gene>
    <name evidence="10" type="ORF">FOL47_011010</name>
</gene>
<keyword evidence="7" id="KW-0508">mRNA splicing</keyword>
<evidence type="ECO:0000256" key="7">
    <source>
        <dbReference type="ARBA" id="ARBA00023187"/>
    </source>
</evidence>
<dbReference type="Pfam" id="PF07717">
    <property type="entry name" value="OB_NTP_bind"/>
    <property type="match status" value="1"/>
</dbReference>
<dbReference type="InterPro" id="IPR048333">
    <property type="entry name" value="HA2_WH"/>
</dbReference>
<dbReference type="Pfam" id="PF04408">
    <property type="entry name" value="WHD_HA2"/>
    <property type="match status" value="1"/>
</dbReference>
<dbReference type="Gene3D" id="1.20.120.1080">
    <property type="match status" value="1"/>
</dbReference>
<dbReference type="GO" id="GO:0006397">
    <property type="term" value="P:mRNA processing"/>
    <property type="evidence" value="ECO:0007669"/>
    <property type="project" value="UniProtKB-KW"/>
</dbReference>
<dbReference type="GO" id="GO:0008380">
    <property type="term" value="P:RNA splicing"/>
    <property type="evidence" value="ECO:0007669"/>
    <property type="project" value="UniProtKB-KW"/>
</dbReference>
<dbReference type="PANTHER" id="PTHR18934">
    <property type="entry name" value="ATP-DEPENDENT RNA HELICASE"/>
    <property type="match status" value="1"/>
</dbReference>
<evidence type="ECO:0000256" key="8">
    <source>
        <dbReference type="ARBA" id="ARBA00047984"/>
    </source>
</evidence>
<reference evidence="10 11" key="1">
    <citation type="submission" date="2020-04" db="EMBL/GenBank/DDBJ databases">
        <title>Perkinsus chesapeaki whole genome sequence.</title>
        <authorList>
            <person name="Bogema D.R."/>
        </authorList>
    </citation>
    <scope>NUCLEOTIDE SEQUENCE [LARGE SCALE GENOMIC DNA]</scope>
    <source>
        <strain evidence="10">ATCC PRA-425</strain>
    </source>
</reference>
<keyword evidence="2" id="KW-0507">mRNA processing</keyword>
<keyword evidence="3" id="KW-0547">Nucleotide-binding</keyword>
<dbReference type="PROSITE" id="PS51194">
    <property type="entry name" value="HELICASE_CTER"/>
    <property type="match status" value="1"/>
</dbReference>
<dbReference type="InterPro" id="IPR027417">
    <property type="entry name" value="P-loop_NTPase"/>
</dbReference>
<proteinExistence type="predicted"/>
<evidence type="ECO:0000256" key="5">
    <source>
        <dbReference type="ARBA" id="ARBA00022806"/>
    </source>
</evidence>
<dbReference type="FunFam" id="3.40.50.300:FF:000007">
    <property type="entry name" value="Pre-mRNA-splicing factor ATP-dependent RNA helicase"/>
    <property type="match status" value="1"/>
</dbReference>
<evidence type="ECO:0000256" key="3">
    <source>
        <dbReference type="ARBA" id="ARBA00022741"/>
    </source>
</evidence>
<evidence type="ECO:0000256" key="6">
    <source>
        <dbReference type="ARBA" id="ARBA00022840"/>
    </source>
</evidence>
<comment type="caution">
    <text evidence="10">The sequence shown here is derived from an EMBL/GenBank/DDBJ whole genome shotgun (WGS) entry which is preliminary data.</text>
</comment>
<feature type="non-terminal residue" evidence="10">
    <location>
        <position position="1"/>
    </location>
</feature>
<dbReference type="EC" id="3.6.4.13" evidence="1"/>
<dbReference type="GO" id="GO:0003724">
    <property type="term" value="F:RNA helicase activity"/>
    <property type="evidence" value="ECO:0007669"/>
    <property type="project" value="UniProtKB-EC"/>
</dbReference>
<evidence type="ECO:0000256" key="2">
    <source>
        <dbReference type="ARBA" id="ARBA00022664"/>
    </source>
</evidence>
<dbReference type="SMART" id="SM00490">
    <property type="entry name" value="HELICc"/>
    <property type="match status" value="1"/>
</dbReference>
<dbReference type="CDD" id="cd18791">
    <property type="entry name" value="SF2_C_RHA"/>
    <property type="match status" value="1"/>
</dbReference>
<name>A0A7J6L1L6_PERCH</name>
<dbReference type="SMART" id="SM00847">
    <property type="entry name" value="HA2"/>
    <property type="match status" value="1"/>
</dbReference>
<dbReference type="PANTHER" id="PTHR18934:SF109">
    <property type="entry name" value="ATP-DEPENDENT RNA HELICASE DHX15 HOMOLOG"/>
    <property type="match status" value="1"/>
</dbReference>
<evidence type="ECO:0000259" key="9">
    <source>
        <dbReference type="PROSITE" id="PS51194"/>
    </source>
</evidence>
<keyword evidence="4" id="KW-0378">Hydrolase</keyword>
<evidence type="ECO:0000256" key="4">
    <source>
        <dbReference type="ARBA" id="ARBA00022801"/>
    </source>
</evidence>
<organism evidence="10 11">
    <name type="scientific">Perkinsus chesapeaki</name>
    <name type="common">Clam parasite</name>
    <name type="synonym">Perkinsus andrewsi</name>
    <dbReference type="NCBI Taxonomy" id="330153"/>
    <lineage>
        <taxon>Eukaryota</taxon>
        <taxon>Sar</taxon>
        <taxon>Alveolata</taxon>
        <taxon>Perkinsozoa</taxon>
        <taxon>Perkinsea</taxon>
        <taxon>Perkinsida</taxon>
        <taxon>Perkinsidae</taxon>
        <taxon>Perkinsus</taxon>
    </lineage>
</organism>
<dbReference type="GO" id="GO:0016787">
    <property type="term" value="F:hydrolase activity"/>
    <property type="evidence" value="ECO:0007669"/>
    <property type="project" value="UniProtKB-KW"/>
</dbReference>
<dbReference type="Pfam" id="PF21010">
    <property type="entry name" value="HA2_C"/>
    <property type="match status" value="1"/>
</dbReference>
<evidence type="ECO:0000256" key="1">
    <source>
        <dbReference type="ARBA" id="ARBA00012552"/>
    </source>
</evidence>
<accession>A0A7J6L1L6</accession>
<keyword evidence="11" id="KW-1185">Reference proteome</keyword>
<evidence type="ECO:0000313" key="10">
    <source>
        <dbReference type="EMBL" id="KAF4652566.1"/>
    </source>
</evidence>
<dbReference type="InterPro" id="IPR007502">
    <property type="entry name" value="Helicase-assoc_dom"/>
</dbReference>
<dbReference type="InterPro" id="IPR011709">
    <property type="entry name" value="DEAD-box_helicase_OB_fold"/>
</dbReference>
<keyword evidence="5" id="KW-0347">Helicase</keyword>
<dbReference type="Pfam" id="PF00271">
    <property type="entry name" value="Helicase_C"/>
    <property type="match status" value="1"/>
</dbReference>
<dbReference type="Gene3D" id="3.40.50.300">
    <property type="entry name" value="P-loop containing nucleotide triphosphate hydrolases"/>
    <property type="match status" value="2"/>
</dbReference>
<keyword evidence="6" id="KW-0067">ATP-binding</keyword>
<feature type="domain" description="Helicase C-terminal" evidence="9">
    <location>
        <begin position="56"/>
        <end position="241"/>
    </location>
</feature>
<dbReference type="GO" id="GO:0005524">
    <property type="term" value="F:ATP binding"/>
    <property type="evidence" value="ECO:0007669"/>
    <property type="project" value="UniProtKB-KW"/>
</dbReference>
<dbReference type="SUPFAM" id="SSF52540">
    <property type="entry name" value="P-loop containing nucleoside triphosphate hydrolases"/>
    <property type="match status" value="1"/>
</dbReference>